<dbReference type="InterPro" id="IPR016161">
    <property type="entry name" value="Ald_DH/histidinol_DH"/>
</dbReference>
<evidence type="ECO:0000313" key="3">
    <source>
        <dbReference type="EMBL" id="CAF4289606.1"/>
    </source>
</evidence>
<accession>A0A8S2FLA0</accession>
<dbReference type="EMBL" id="CAJNOK010034142">
    <property type="protein sequence ID" value="CAF1501221.1"/>
    <property type="molecule type" value="Genomic_DNA"/>
</dbReference>
<dbReference type="Gene3D" id="3.40.605.10">
    <property type="entry name" value="Aldehyde Dehydrogenase, Chain A, domain 1"/>
    <property type="match status" value="1"/>
</dbReference>
<dbReference type="AlphaFoldDB" id="A0A8S2FLA0"/>
<evidence type="ECO:0000313" key="2">
    <source>
        <dbReference type="EMBL" id="CAF1501221.1"/>
    </source>
</evidence>
<dbReference type="SUPFAM" id="SSF53720">
    <property type="entry name" value="ALDH-like"/>
    <property type="match status" value="1"/>
</dbReference>
<feature type="domain" description="Aldehyde dehydrogenase" evidence="1">
    <location>
        <begin position="190"/>
        <end position="292"/>
    </location>
</feature>
<name>A0A8S2FLA0_9BILA</name>
<dbReference type="GO" id="GO:0016491">
    <property type="term" value="F:oxidoreductase activity"/>
    <property type="evidence" value="ECO:0007669"/>
    <property type="project" value="InterPro"/>
</dbReference>
<dbReference type="EMBL" id="CAJOBA010056144">
    <property type="protein sequence ID" value="CAF4289606.1"/>
    <property type="molecule type" value="Genomic_DNA"/>
</dbReference>
<dbReference type="PANTHER" id="PTHR11699">
    <property type="entry name" value="ALDEHYDE DEHYDROGENASE-RELATED"/>
    <property type="match status" value="1"/>
</dbReference>
<feature type="domain" description="Aldehyde dehydrogenase" evidence="1">
    <location>
        <begin position="301"/>
        <end position="378"/>
    </location>
</feature>
<gene>
    <name evidence="2" type="ORF">OVA965_LOCUS36945</name>
    <name evidence="3" type="ORF">TMI583_LOCUS37980</name>
</gene>
<dbReference type="Proteomes" id="UP000682733">
    <property type="component" value="Unassembled WGS sequence"/>
</dbReference>
<dbReference type="InterPro" id="IPR016162">
    <property type="entry name" value="Ald_DH_N"/>
</dbReference>
<organism evidence="2 4">
    <name type="scientific">Didymodactylos carnosus</name>
    <dbReference type="NCBI Taxonomy" id="1234261"/>
    <lineage>
        <taxon>Eukaryota</taxon>
        <taxon>Metazoa</taxon>
        <taxon>Spiralia</taxon>
        <taxon>Gnathifera</taxon>
        <taxon>Rotifera</taxon>
        <taxon>Eurotatoria</taxon>
        <taxon>Bdelloidea</taxon>
        <taxon>Philodinida</taxon>
        <taxon>Philodinidae</taxon>
        <taxon>Didymodactylos</taxon>
    </lineage>
</organism>
<feature type="non-terminal residue" evidence="2">
    <location>
        <position position="1"/>
    </location>
</feature>
<protein>
    <recommendedName>
        <fullName evidence="1">Aldehyde dehydrogenase domain-containing protein</fullName>
    </recommendedName>
</protein>
<comment type="caution">
    <text evidence="2">The sequence shown here is derived from an EMBL/GenBank/DDBJ whole genome shotgun (WGS) entry which is preliminary data.</text>
</comment>
<reference evidence="2" key="1">
    <citation type="submission" date="2021-02" db="EMBL/GenBank/DDBJ databases">
        <authorList>
            <person name="Nowell W R."/>
        </authorList>
    </citation>
    <scope>NUCLEOTIDE SEQUENCE</scope>
</reference>
<proteinExistence type="predicted"/>
<dbReference type="Proteomes" id="UP000677228">
    <property type="component" value="Unassembled WGS sequence"/>
</dbReference>
<sequence length="389" mass="44420">FCDLEKFSSSYVFNVEQSERMNDNEKRNYLRLIYDQTRVTMGDFVQRIVSVGVITSLTMGDDHVDTHTAPTPPGFSGGPLVKYHTFDPSLKQKNVEFFSGVHLGASQRRRCNFWLNTTKRGFALYYAKSILCEEELRPFVIKYKHYLLPFLKYHEKNLFSSELKSEIAYIYKQNRSQECSTIVPIKFTKKLETLNNGKPLKESILDIIVSADCIDYYAGLVDKIMNTTSTTPTDSFLQSYYDPIGGVFGQIISWSYPIMLLAWKLGNTIILKSAEETPLTALYCASLLNEVGRKVQELAIKSNLGLQINDEKFKKIIKYIEFGKKQGAKLECGGERFGTNGFFIQPTIFGNVTDDMDIASDEVIGPIMSVLKYHDYDERTIQNVVWLLV</sequence>
<evidence type="ECO:0000313" key="4">
    <source>
        <dbReference type="Proteomes" id="UP000677228"/>
    </source>
</evidence>
<dbReference type="InterPro" id="IPR015590">
    <property type="entry name" value="Aldehyde_DH_dom"/>
</dbReference>
<evidence type="ECO:0000259" key="1">
    <source>
        <dbReference type="Pfam" id="PF00171"/>
    </source>
</evidence>
<dbReference type="Pfam" id="PF00171">
    <property type="entry name" value="Aldedh"/>
    <property type="match status" value="2"/>
</dbReference>